<dbReference type="Proteomes" id="UP000624419">
    <property type="component" value="Unassembled WGS sequence"/>
</dbReference>
<dbReference type="EMBL" id="JABBXD010000001">
    <property type="protein sequence ID" value="MBD3584944.1"/>
    <property type="molecule type" value="Genomic_DNA"/>
</dbReference>
<evidence type="ECO:0000256" key="1">
    <source>
        <dbReference type="SAM" id="Phobius"/>
    </source>
</evidence>
<keyword evidence="3" id="KW-1185">Reference proteome</keyword>
<organism evidence="2 3">
    <name type="scientific">Salinimonas profundi</name>
    <dbReference type="NCBI Taxonomy" id="2729140"/>
    <lineage>
        <taxon>Bacteria</taxon>
        <taxon>Pseudomonadati</taxon>
        <taxon>Pseudomonadota</taxon>
        <taxon>Gammaproteobacteria</taxon>
        <taxon>Alteromonadales</taxon>
        <taxon>Alteromonadaceae</taxon>
        <taxon>Alteromonas/Salinimonas group</taxon>
        <taxon>Salinimonas</taxon>
    </lineage>
</organism>
<keyword evidence="1" id="KW-0812">Transmembrane</keyword>
<proteinExistence type="predicted"/>
<accession>A0ABR8LLJ5</accession>
<dbReference type="RefSeq" id="WP_191022473.1">
    <property type="nucleotide sequence ID" value="NZ_JABBXD010000001.1"/>
</dbReference>
<evidence type="ECO:0000313" key="3">
    <source>
        <dbReference type="Proteomes" id="UP000624419"/>
    </source>
</evidence>
<evidence type="ECO:0008006" key="4">
    <source>
        <dbReference type="Google" id="ProtNLM"/>
    </source>
</evidence>
<feature type="transmembrane region" description="Helical" evidence="1">
    <location>
        <begin position="15"/>
        <end position="35"/>
    </location>
</feature>
<feature type="transmembrane region" description="Helical" evidence="1">
    <location>
        <begin position="55"/>
        <end position="81"/>
    </location>
</feature>
<gene>
    <name evidence="2" type="ORF">HHX48_04230</name>
</gene>
<protein>
    <recommendedName>
        <fullName evidence="4">DUF1772 domain-containing protein</fullName>
    </recommendedName>
</protein>
<keyword evidence="1" id="KW-1133">Transmembrane helix</keyword>
<name>A0ABR8LLJ5_9ALTE</name>
<feature type="transmembrane region" description="Helical" evidence="1">
    <location>
        <begin position="154"/>
        <end position="175"/>
    </location>
</feature>
<comment type="caution">
    <text evidence="2">The sequence shown here is derived from an EMBL/GenBank/DDBJ whole genome shotgun (WGS) entry which is preliminary data.</text>
</comment>
<reference evidence="2 3" key="1">
    <citation type="submission" date="2020-04" db="EMBL/GenBank/DDBJ databases">
        <title>Salinimonas sp. HHU 13199.</title>
        <authorList>
            <person name="Cui X."/>
            <person name="Zhang D."/>
        </authorList>
    </citation>
    <scope>NUCLEOTIDE SEQUENCE [LARGE SCALE GENOMIC DNA]</scope>
    <source>
        <strain evidence="2 3">HHU 13199</strain>
    </source>
</reference>
<evidence type="ECO:0000313" key="2">
    <source>
        <dbReference type="EMBL" id="MBD3584944.1"/>
    </source>
</evidence>
<feature type="transmembrane region" description="Helical" evidence="1">
    <location>
        <begin position="87"/>
        <end position="104"/>
    </location>
</feature>
<sequence>MLAKEQLSAFTTHSVAQFGLTASVVATSMLMLQFIAKLRLQASPSTARSGNVKIVALMMSVASPFTLWLVPGVIEAVALTFDTHSKALLLTLLAIAGYMLFNRWSNPDVLDLQGLKALAQHKVSFLKLPAFTLPSFSIPRLLSKLTWRVISIRFEYGLILFLSGMLLLLILNLMLP</sequence>
<keyword evidence="1" id="KW-0472">Membrane</keyword>